<name>A0A8J7IP84_9RHOB</name>
<dbReference type="SUPFAM" id="SSF50199">
    <property type="entry name" value="Staphylococcal nuclease"/>
    <property type="match status" value="1"/>
</dbReference>
<dbReference type="EMBL" id="JADCKQ010000010">
    <property type="protein sequence ID" value="MBI1494551.1"/>
    <property type="molecule type" value="Genomic_DNA"/>
</dbReference>
<dbReference type="InterPro" id="IPR035437">
    <property type="entry name" value="SNase_OB-fold_sf"/>
</dbReference>
<evidence type="ECO:0000313" key="4">
    <source>
        <dbReference type="Proteomes" id="UP000640583"/>
    </source>
</evidence>
<proteinExistence type="predicted"/>
<keyword evidence="4" id="KW-1185">Reference proteome</keyword>
<sequence length="146" mass="15954">MNVRHHILPAALTSLLAFALYALMKPQAGAVSLNAADVYVVDGDTIRLGAESIRLSGYNTPEIRSAACDSERAAGTRAKDHLRELINSAGDLRLILKLKRDGTPAEDKFRRHIGQLLLNNQDIATIMIEAELAEPYSGGARRTWCD</sequence>
<feature type="domain" description="TNase-like" evidence="2">
    <location>
        <begin position="40"/>
        <end position="133"/>
    </location>
</feature>
<comment type="caution">
    <text evidence="3">The sequence shown here is derived from an EMBL/GenBank/DDBJ whole genome shotgun (WGS) entry which is preliminary data.</text>
</comment>
<dbReference type="Proteomes" id="UP000640583">
    <property type="component" value="Unassembled WGS sequence"/>
</dbReference>
<feature type="signal peptide" evidence="1">
    <location>
        <begin position="1"/>
        <end position="30"/>
    </location>
</feature>
<dbReference type="InterPro" id="IPR016071">
    <property type="entry name" value="Staphylococal_nuclease_OB-fold"/>
</dbReference>
<evidence type="ECO:0000256" key="1">
    <source>
        <dbReference type="SAM" id="SignalP"/>
    </source>
</evidence>
<dbReference type="Gene3D" id="2.40.50.90">
    <property type="match status" value="1"/>
</dbReference>
<protein>
    <submittedName>
        <fullName evidence="3">Thermonuclease family protein</fullName>
    </submittedName>
</protein>
<evidence type="ECO:0000259" key="2">
    <source>
        <dbReference type="PROSITE" id="PS50830"/>
    </source>
</evidence>
<keyword evidence="1" id="KW-0732">Signal</keyword>
<evidence type="ECO:0000313" key="3">
    <source>
        <dbReference type="EMBL" id="MBI1494551.1"/>
    </source>
</evidence>
<accession>A0A8J7IP84</accession>
<dbReference type="PROSITE" id="PS50830">
    <property type="entry name" value="TNASE_3"/>
    <property type="match status" value="1"/>
</dbReference>
<feature type="chain" id="PRO_5035232696" evidence="1">
    <location>
        <begin position="31"/>
        <end position="146"/>
    </location>
</feature>
<gene>
    <name evidence="3" type="ORF">H1D41_12965</name>
</gene>
<reference evidence="3" key="1">
    <citation type="submission" date="2020-10" db="EMBL/GenBank/DDBJ databases">
        <title>Paenihalocynthiibacter styelae gen. nov., sp. nov., isolated from stalked sea squirt Styela clava.</title>
        <authorList>
            <person name="Kim Y.-O."/>
            <person name="Yoon J.-H."/>
        </authorList>
    </citation>
    <scope>NUCLEOTIDE SEQUENCE</scope>
    <source>
        <strain evidence="3">MYP1-1</strain>
    </source>
</reference>
<organism evidence="3 4">
    <name type="scientific">Halocynthiibacter styelae</name>
    <dbReference type="NCBI Taxonomy" id="2761955"/>
    <lineage>
        <taxon>Bacteria</taxon>
        <taxon>Pseudomonadati</taxon>
        <taxon>Pseudomonadota</taxon>
        <taxon>Alphaproteobacteria</taxon>
        <taxon>Rhodobacterales</taxon>
        <taxon>Paracoccaceae</taxon>
        <taxon>Halocynthiibacter</taxon>
    </lineage>
</organism>
<dbReference type="AlphaFoldDB" id="A0A8J7IP84"/>
<dbReference type="RefSeq" id="WP_228849311.1">
    <property type="nucleotide sequence ID" value="NZ_JADCKQ010000010.1"/>
</dbReference>